<dbReference type="InterPro" id="IPR013011">
    <property type="entry name" value="PTS_EIIB_2"/>
</dbReference>
<evidence type="ECO:0000256" key="6">
    <source>
        <dbReference type="ARBA" id="ARBA00022679"/>
    </source>
</evidence>
<dbReference type="EMBL" id="CP070969">
    <property type="protein sequence ID" value="QSF43686.1"/>
    <property type="molecule type" value="Genomic_DNA"/>
</dbReference>
<evidence type="ECO:0000259" key="12">
    <source>
        <dbReference type="PROSITE" id="PS51094"/>
    </source>
</evidence>
<dbReference type="PROSITE" id="PS51094">
    <property type="entry name" value="PTS_EIIA_TYPE_2"/>
    <property type="match status" value="1"/>
</dbReference>
<feature type="domain" description="PTS EIIB type-2" evidence="13">
    <location>
        <begin position="184"/>
        <end position="279"/>
    </location>
</feature>
<dbReference type="NCBIfam" id="TIGR01427">
    <property type="entry name" value="PTS_IIC_fructo"/>
    <property type="match status" value="1"/>
</dbReference>
<dbReference type="InterPro" id="IPR013014">
    <property type="entry name" value="PTS_EIIC_2"/>
</dbReference>
<dbReference type="Proteomes" id="UP000663452">
    <property type="component" value="Chromosome"/>
</dbReference>
<dbReference type="PROSITE" id="PS51104">
    <property type="entry name" value="PTS_EIIC_TYPE_2"/>
    <property type="match status" value="1"/>
</dbReference>
<accession>A0ABX7L794</accession>
<dbReference type="PANTHER" id="PTHR30505:SF28">
    <property type="entry name" value="PTS SYSTEM 2-O-ALPHA-MANNOSYL-D-GLYCERATE-SPECIFIC EIIABC COMPONENT"/>
    <property type="match status" value="1"/>
</dbReference>
<keyword evidence="4" id="KW-0597">Phosphoprotein</keyword>
<dbReference type="PANTHER" id="PTHR30505">
    <property type="entry name" value="FRUCTOSE-LIKE PERMEASE"/>
    <property type="match status" value="1"/>
</dbReference>
<evidence type="ECO:0000256" key="2">
    <source>
        <dbReference type="ARBA" id="ARBA00022448"/>
    </source>
</evidence>
<dbReference type="PROSITE" id="PS00372">
    <property type="entry name" value="PTS_EIIA_TYPE_2_HIS"/>
    <property type="match status" value="1"/>
</dbReference>
<keyword evidence="2" id="KW-0813">Transport</keyword>
<feature type="transmembrane region" description="Helical" evidence="11">
    <location>
        <begin position="512"/>
        <end position="536"/>
    </location>
</feature>
<keyword evidence="16" id="KW-1185">Reference proteome</keyword>
<sequence>MRITDLLIKDTMIMNLQATTKEAAIDELIASLAANGRINDTKLLKEKILAREAQSSTGIGGGIAMPHAKTKAVNEATVVFAKSRAGVNFASLDDEPAKLFFMIAVPDGAGNMHLRTLASLSRLLIESEFIEALMNAGTPDEVAALFDAKQAEQEANEQADASSEAATTAPARVITGNPASSSFVVAVTACPTGIAHTFMAEDALKKKALEMGVNIRVETNGSEGAQNVLTADEIRRASGVIIAADKNVEMARFAGKPVLQRPVSDGIRKPEELISKAVKGDAPIYRSEGRGNDEASAVKSGSIGSKIYKDLMNGISHMLPFVVGGGILLAISFLIEQVASVDNPLVKLLQTIGGGDGAFHFLIPILAGFIAMSIGDRPALMPGMVGGIMALNSNAGFLGGLAAGFLAGYVVVGLRKAFAGLPRTLDGLKPILLYPVFSLLITGAVMFYLFDPVFSWLNEGLIDALNNLGTGNMVLLGIILGGMMAIDMGGPFNKAAYTFAIGVFTSSGNENGLMMAAVMAGGMVPPLAIALATTLFKNKFTETERKSGITNYVLGLSFITEGAIPFAAADPLRVLTTCILGSAVAGGLTQLWHINVPAPHGGIFVAALSSNALLFLLAVLIGSVISGLAFGLWKKPLQAKQ</sequence>
<keyword evidence="5 15" id="KW-0762">Sugar transport</keyword>
<protein>
    <submittedName>
        <fullName evidence="15">PTS sugar transporter subunit IIA</fullName>
    </submittedName>
</protein>
<evidence type="ECO:0000259" key="14">
    <source>
        <dbReference type="PROSITE" id="PS51104"/>
    </source>
</evidence>
<feature type="domain" description="PTS EIIA type-2" evidence="12">
    <location>
        <begin position="5"/>
        <end position="149"/>
    </location>
</feature>
<evidence type="ECO:0000256" key="4">
    <source>
        <dbReference type="ARBA" id="ARBA00022553"/>
    </source>
</evidence>
<feature type="transmembrane region" description="Helical" evidence="11">
    <location>
        <begin position="471"/>
        <end position="492"/>
    </location>
</feature>
<dbReference type="NCBIfam" id="TIGR00829">
    <property type="entry name" value="FRU"/>
    <property type="match status" value="1"/>
</dbReference>
<dbReference type="InterPro" id="IPR002178">
    <property type="entry name" value="PTS_EIIA_type-2_dom"/>
</dbReference>
<dbReference type="InterPro" id="IPR006327">
    <property type="entry name" value="PTS_IIC_fruc"/>
</dbReference>
<keyword evidence="8 11" id="KW-0812">Transmembrane</keyword>
<dbReference type="Pfam" id="PF02378">
    <property type="entry name" value="PTS_EIIC"/>
    <property type="match status" value="1"/>
</dbReference>
<dbReference type="CDD" id="cd00211">
    <property type="entry name" value="PTS_IIA_fru"/>
    <property type="match status" value="1"/>
</dbReference>
<dbReference type="Gene3D" id="3.40.930.10">
    <property type="entry name" value="Mannitol-specific EII, Chain A"/>
    <property type="match status" value="1"/>
</dbReference>
<dbReference type="SUPFAM" id="SSF52794">
    <property type="entry name" value="PTS system IIB component-like"/>
    <property type="match status" value="1"/>
</dbReference>
<feature type="transmembrane region" description="Helical" evidence="11">
    <location>
        <begin position="431"/>
        <end position="450"/>
    </location>
</feature>
<feature type="transmembrane region" description="Helical" evidence="11">
    <location>
        <begin position="318"/>
        <end position="338"/>
    </location>
</feature>
<dbReference type="PROSITE" id="PS51099">
    <property type="entry name" value="PTS_EIIB_TYPE_2"/>
    <property type="match status" value="1"/>
</dbReference>
<evidence type="ECO:0000256" key="1">
    <source>
        <dbReference type="ARBA" id="ARBA00004429"/>
    </source>
</evidence>
<dbReference type="RefSeq" id="WP_206101309.1">
    <property type="nucleotide sequence ID" value="NZ_CP070969.1"/>
</dbReference>
<dbReference type="InterPro" id="IPR003353">
    <property type="entry name" value="PTS_IIB_fruc"/>
</dbReference>
<feature type="transmembrane region" description="Helical" evidence="11">
    <location>
        <begin position="387"/>
        <end position="411"/>
    </location>
</feature>
<evidence type="ECO:0000313" key="16">
    <source>
        <dbReference type="Proteomes" id="UP000663452"/>
    </source>
</evidence>
<dbReference type="InterPro" id="IPR016152">
    <property type="entry name" value="PTrfase/Anion_transptr"/>
</dbReference>
<evidence type="ECO:0000313" key="15">
    <source>
        <dbReference type="EMBL" id="QSF43686.1"/>
    </source>
</evidence>
<organism evidence="15 16">
    <name type="scientific">Paenibacillus tianjinensis</name>
    <dbReference type="NCBI Taxonomy" id="2810347"/>
    <lineage>
        <taxon>Bacteria</taxon>
        <taxon>Bacillati</taxon>
        <taxon>Bacillota</taxon>
        <taxon>Bacilli</taxon>
        <taxon>Bacillales</taxon>
        <taxon>Paenibacillaceae</taxon>
        <taxon>Paenibacillus</taxon>
    </lineage>
</organism>
<feature type="domain" description="PTS EIIC type-2" evidence="14">
    <location>
        <begin position="307"/>
        <end position="633"/>
    </location>
</feature>
<feature type="transmembrane region" description="Helical" evidence="11">
    <location>
        <begin position="574"/>
        <end position="592"/>
    </location>
</feature>
<keyword evidence="7" id="KW-0598">Phosphotransferase system</keyword>
<evidence type="ECO:0000256" key="3">
    <source>
        <dbReference type="ARBA" id="ARBA00022475"/>
    </source>
</evidence>
<feature type="transmembrane region" description="Helical" evidence="11">
    <location>
        <begin position="612"/>
        <end position="633"/>
    </location>
</feature>
<name>A0ABX7L794_9BACL</name>
<keyword evidence="3" id="KW-1003">Cell membrane</keyword>
<keyword evidence="10 11" id="KW-0472">Membrane</keyword>
<dbReference type="Pfam" id="PF00359">
    <property type="entry name" value="PTS_EIIA_2"/>
    <property type="match status" value="1"/>
</dbReference>
<dbReference type="InterPro" id="IPR003352">
    <property type="entry name" value="PTS_EIIC"/>
</dbReference>
<evidence type="ECO:0000256" key="9">
    <source>
        <dbReference type="ARBA" id="ARBA00022989"/>
    </source>
</evidence>
<dbReference type="NCBIfam" id="TIGR00848">
    <property type="entry name" value="fruA"/>
    <property type="match status" value="1"/>
</dbReference>
<evidence type="ECO:0000256" key="10">
    <source>
        <dbReference type="ARBA" id="ARBA00023136"/>
    </source>
</evidence>
<evidence type="ECO:0000256" key="11">
    <source>
        <dbReference type="SAM" id="Phobius"/>
    </source>
</evidence>
<dbReference type="InterPro" id="IPR050864">
    <property type="entry name" value="Bacterial_PTS_Sugar_Transport"/>
</dbReference>
<keyword evidence="9 11" id="KW-1133">Transmembrane helix</keyword>
<keyword evidence="6" id="KW-0808">Transferase</keyword>
<proteinExistence type="predicted"/>
<dbReference type="InterPro" id="IPR036095">
    <property type="entry name" value="PTS_EIIB-like_sf"/>
</dbReference>
<evidence type="ECO:0000256" key="7">
    <source>
        <dbReference type="ARBA" id="ARBA00022683"/>
    </source>
</evidence>
<gene>
    <name evidence="15" type="ORF">JRJ22_20785</name>
</gene>
<dbReference type="InterPro" id="IPR004715">
    <property type="entry name" value="PTS_IIA_fruc"/>
</dbReference>
<dbReference type="CDD" id="cd05569">
    <property type="entry name" value="PTS_IIB_fructose"/>
    <property type="match status" value="1"/>
</dbReference>
<reference evidence="15 16" key="1">
    <citation type="submission" date="2021-02" db="EMBL/GenBank/DDBJ databases">
        <title>Paenibacillus tianjinensis sp. nov.</title>
        <authorList>
            <person name="Liu H."/>
        </authorList>
    </citation>
    <scope>NUCLEOTIDE SEQUENCE [LARGE SCALE GENOMIC DNA]</scope>
    <source>
        <strain evidence="15 16">TB2019</strain>
    </source>
</reference>
<comment type="subcellular location">
    <subcellularLocation>
        <location evidence="1">Cell inner membrane</location>
        <topology evidence="1">Multi-pass membrane protein</topology>
    </subcellularLocation>
</comment>
<evidence type="ECO:0000256" key="8">
    <source>
        <dbReference type="ARBA" id="ARBA00022692"/>
    </source>
</evidence>
<dbReference type="InterPro" id="IPR003501">
    <property type="entry name" value="PTS_EIIB_2/3"/>
</dbReference>
<dbReference type="Gene3D" id="3.40.50.2300">
    <property type="match status" value="1"/>
</dbReference>
<feature type="transmembrane region" description="Helical" evidence="11">
    <location>
        <begin position="358"/>
        <end position="375"/>
    </location>
</feature>
<dbReference type="Pfam" id="PF02302">
    <property type="entry name" value="PTS_IIB"/>
    <property type="match status" value="1"/>
</dbReference>
<evidence type="ECO:0000256" key="5">
    <source>
        <dbReference type="ARBA" id="ARBA00022597"/>
    </source>
</evidence>
<dbReference type="SUPFAM" id="SSF55804">
    <property type="entry name" value="Phoshotransferase/anion transport protein"/>
    <property type="match status" value="1"/>
</dbReference>
<evidence type="ECO:0000259" key="13">
    <source>
        <dbReference type="PROSITE" id="PS51099"/>
    </source>
</evidence>